<evidence type="ECO:0000256" key="1">
    <source>
        <dbReference type="ARBA" id="ARBA00004123"/>
    </source>
</evidence>
<reference evidence="3 4" key="1">
    <citation type="submission" date="2021-02" db="EMBL/GenBank/DDBJ databases">
        <title>Genome assembly of Pseudopithomyces chartarum.</title>
        <authorList>
            <person name="Jauregui R."/>
            <person name="Singh J."/>
            <person name="Voisey C."/>
        </authorList>
    </citation>
    <scope>NUCLEOTIDE SEQUENCE [LARGE SCALE GENOMIC DNA]</scope>
    <source>
        <strain evidence="3 4">AGR01</strain>
    </source>
</reference>
<dbReference type="Proteomes" id="UP001280581">
    <property type="component" value="Unassembled WGS sequence"/>
</dbReference>
<dbReference type="Pfam" id="PF11951">
    <property type="entry name" value="Fungal_trans_2"/>
    <property type="match status" value="1"/>
</dbReference>
<proteinExistence type="predicted"/>
<evidence type="ECO:0000256" key="2">
    <source>
        <dbReference type="ARBA" id="ARBA00023242"/>
    </source>
</evidence>
<gene>
    <name evidence="3" type="ORF">GRF29_19g3252287</name>
</gene>
<sequence>MADRIPDPEIAIETLLNIDPKTGLDKFLGLDVYQIDSDSDEDEPEALNFSPREVHPIYSPHHVYTTPNAIHGIPETWLSLVSQTTRLANIQDATKPTEDTDPHFLNLLRERTSNLEQYIYDWVSNDSEEVLHSSQPANLHMLQAMNSALIIFFYRRIRNVDASSLQKHVDSVLAALFKFDAALASEGLAGPGSPWPAFVAGCEAADHRNRTLLMTWLDRGFDKSGLKSFDTALGVMREVWDRRDGKVKVGSSGSGDPGRGEATRSSSCQHTWVSVCREKGVWVPLY</sequence>
<name>A0AAN6M2Z7_9PLEO</name>
<keyword evidence="4" id="KW-1185">Reference proteome</keyword>
<evidence type="ECO:0000313" key="4">
    <source>
        <dbReference type="Proteomes" id="UP001280581"/>
    </source>
</evidence>
<dbReference type="PANTHER" id="PTHR37534:SF46">
    <property type="entry name" value="ZN(II)2CYS6 TRANSCRIPTION FACTOR (EUROFUNG)"/>
    <property type="match status" value="1"/>
</dbReference>
<dbReference type="PANTHER" id="PTHR37534">
    <property type="entry name" value="TRANSCRIPTIONAL ACTIVATOR PROTEIN UGA3"/>
    <property type="match status" value="1"/>
</dbReference>
<comment type="caution">
    <text evidence="3">The sequence shown here is derived from an EMBL/GenBank/DDBJ whole genome shotgun (WGS) entry which is preliminary data.</text>
</comment>
<dbReference type="InterPro" id="IPR021858">
    <property type="entry name" value="Fun_TF"/>
</dbReference>
<dbReference type="GO" id="GO:0005634">
    <property type="term" value="C:nucleus"/>
    <property type="evidence" value="ECO:0007669"/>
    <property type="project" value="UniProtKB-SubCell"/>
</dbReference>
<organism evidence="3 4">
    <name type="scientific">Pseudopithomyces chartarum</name>
    <dbReference type="NCBI Taxonomy" id="1892770"/>
    <lineage>
        <taxon>Eukaryota</taxon>
        <taxon>Fungi</taxon>
        <taxon>Dikarya</taxon>
        <taxon>Ascomycota</taxon>
        <taxon>Pezizomycotina</taxon>
        <taxon>Dothideomycetes</taxon>
        <taxon>Pleosporomycetidae</taxon>
        <taxon>Pleosporales</taxon>
        <taxon>Massarineae</taxon>
        <taxon>Didymosphaeriaceae</taxon>
        <taxon>Pseudopithomyces</taxon>
    </lineage>
</organism>
<evidence type="ECO:0000313" key="3">
    <source>
        <dbReference type="EMBL" id="KAK3215425.1"/>
    </source>
</evidence>
<protein>
    <submittedName>
        <fullName evidence="3">Uncharacterized protein</fullName>
    </submittedName>
</protein>
<accession>A0AAN6M2Z7</accession>
<keyword evidence="2" id="KW-0539">Nucleus</keyword>
<dbReference type="AlphaFoldDB" id="A0AAN6M2Z7"/>
<comment type="subcellular location">
    <subcellularLocation>
        <location evidence="1">Nucleus</location>
    </subcellularLocation>
</comment>
<dbReference type="EMBL" id="WVTA01000003">
    <property type="protein sequence ID" value="KAK3215425.1"/>
    <property type="molecule type" value="Genomic_DNA"/>
</dbReference>